<evidence type="ECO:0000313" key="2">
    <source>
        <dbReference type="Proteomes" id="UP001303115"/>
    </source>
</evidence>
<organism evidence="1 2">
    <name type="scientific">Parachaetomium inaequale</name>
    <dbReference type="NCBI Taxonomy" id="2588326"/>
    <lineage>
        <taxon>Eukaryota</taxon>
        <taxon>Fungi</taxon>
        <taxon>Dikarya</taxon>
        <taxon>Ascomycota</taxon>
        <taxon>Pezizomycotina</taxon>
        <taxon>Sordariomycetes</taxon>
        <taxon>Sordariomycetidae</taxon>
        <taxon>Sordariales</taxon>
        <taxon>Chaetomiaceae</taxon>
        <taxon>Parachaetomium</taxon>
    </lineage>
</organism>
<reference evidence="2" key="1">
    <citation type="journal article" date="2023" name="Mol. Phylogenet. Evol.">
        <title>Genome-scale phylogeny and comparative genomics of the fungal order Sordariales.</title>
        <authorList>
            <person name="Hensen N."/>
            <person name="Bonometti L."/>
            <person name="Westerberg I."/>
            <person name="Brannstrom I.O."/>
            <person name="Guillou S."/>
            <person name="Cros-Aarteil S."/>
            <person name="Calhoun S."/>
            <person name="Haridas S."/>
            <person name="Kuo A."/>
            <person name="Mondo S."/>
            <person name="Pangilinan J."/>
            <person name="Riley R."/>
            <person name="LaButti K."/>
            <person name="Andreopoulos B."/>
            <person name="Lipzen A."/>
            <person name="Chen C."/>
            <person name="Yan M."/>
            <person name="Daum C."/>
            <person name="Ng V."/>
            <person name="Clum A."/>
            <person name="Steindorff A."/>
            <person name="Ohm R.A."/>
            <person name="Martin F."/>
            <person name="Silar P."/>
            <person name="Natvig D.O."/>
            <person name="Lalanne C."/>
            <person name="Gautier V."/>
            <person name="Ament-Velasquez S.L."/>
            <person name="Kruys A."/>
            <person name="Hutchinson M.I."/>
            <person name="Powell A.J."/>
            <person name="Barry K."/>
            <person name="Miller A.N."/>
            <person name="Grigoriev I.V."/>
            <person name="Debuchy R."/>
            <person name="Gladieux P."/>
            <person name="Hiltunen Thoren M."/>
            <person name="Johannesson H."/>
        </authorList>
    </citation>
    <scope>NUCLEOTIDE SEQUENCE [LARGE SCALE GENOMIC DNA]</scope>
    <source>
        <strain evidence="2">CBS 284.82</strain>
    </source>
</reference>
<comment type="caution">
    <text evidence="1">The sequence shown here is derived from an EMBL/GenBank/DDBJ whole genome shotgun (WGS) entry which is preliminary data.</text>
</comment>
<proteinExistence type="predicted"/>
<sequence length="303" mass="33928">MTCGNVNGICGENPADCYLERGCHSPTTSTSTTSTSTPNNSMDTANAPADSGEWILRLVSTAGKRLFWRLNGALEGAIQVAPSEYYEPGAVMEPYFGPDGSPHPVSQASLLEPPSPVTVRIQCIDAWEQDWADQHWRCHDATPSDLYPRRLGPCPGDETFDLNIYLLECCGQKRPWAYDTQLQVTAQGEFLTVHEYVSAVHPWLMAMRDTLLDVLDKMDGIPPPETKLAVLYLGPGPLRIGHEDKWAWWHKRPPVVRPATIDQPSAEERERRAIERMMARSAAMIRAREEEEAPRVAEMEKEK</sequence>
<dbReference type="AlphaFoldDB" id="A0AAN6SN78"/>
<keyword evidence="2" id="KW-1185">Reference proteome</keyword>
<gene>
    <name evidence="1" type="ORF">C8A01DRAFT_49915</name>
</gene>
<dbReference type="Proteomes" id="UP001303115">
    <property type="component" value="Unassembled WGS sequence"/>
</dbReference>
<dbReference type="EMBL" id="MU854524">
    <property type="protein sequence ID" value="KAK4033537.1"/>
    <property type="molecule type" value="Genomic_DNA"/>
</dbReference>
<protein>
    <submittedName>
        <fullName evidence="1">Uncharacterized protein</fullName>
    </submittedName>
</protein>
<name>A0AAN6SN78_9PEZI</name>
<accession>A0AAN6SN78</accession>
<evidence type="ECO:0000313" key="1">
    <source>
        <dbReference type="EMBL" id="KAK4033537.1"/>
    </source>
</evidence>